<comment type="caution">
    <text evidence="1">The sequence shown here is derived from an EMBL/GenBank/DDBJ whole genome shotgun (WGS) entry which is preliminary data.</text>
</comment>
<evidence type="ECO:0000313" key="1">
    <source>
        <dbReference type="EMBL" id="KAK6618678.1"/>
    </source>
</evidence>
<dbReference type="AlphaFoldDB" id="A0AAN8RZ51"/>
<gene>
    <name evidence="1" type="ORF">RUM43_013069</name>
</gene>
<organism evidence="1 2">
    <name type="scientific">Polyplax serrata</name>
    <name type="common">Common mouse louse</name>
    <dbReference type="NCBI Taxonomy" id="468196"/>
    <lineage>
        <taxon>Eukaryota</taxon>
        <taxon>Metazoa</taxon>
        <taxon>Ecdysozoa</taxon>
        <taxon>Arthropoda</taxon>
        <taxon>Hexapoda</taxon>
        <taxon>Insecta</taxon>
        <taxon>Pterygota</taxon>
        <taxon>Neoptera</taxon>
        <taxon>Paraneoptera</taxon>
        <taxon>Psocodea</taxon>
        <taxon>Troctomorpha</taxon>
        <taxon>Phthiraptera</taxon>
        <taxon>Anoplura</taxon>
        <taxon>Polyplacidae</taxon>
        <taxon>Polyplax</taxon>
    </lineage>
</organism>
<proteinExistence type="predicted"/>
<accession>A0AAN8RZ51</accession>
<dbReference type="EMBL" id="JAWJWE010000041">
    <property type="protein sequence ID" value="KAK6618678.1"/>
    <property type="molecule type" value="Genomic_DNA"/>
</dbReference>
<name>A0AAN8RZ51_POLSC</name>
<evidence type="ECO:0000313" key="2">
    <source>
        <dbReference type="Proteomes" id="UP001372834"/>
    </source>
</evidence>
<dbReference type="Proteomes" id="UP001372834">
    <property type="component" value="Unassembled WGS sequence"/>
</dbReference>
<sequence>MGRRFCFPAREAGENAFQRVFKGLSEVSVEIGVYEWIQSRIEVANPEKYGDDNFRAVAGFSTKCRYDVPETVTTGTREQEGTLQWHRSSYAGDCTGFDCSKTVE</sequence>
<reference evidence="1 2" key="1">
    <citation type="submission" date="2023-10" db="EMBL/GenBank/DDBJ databases">
        <title>Genomes of two closely related lineages of the louse Polyplax serrata with different host specificities.</title>
        <authorList>
            <person name="Martinu J."/>
            <person name="Tarabai H."/>
            <person name="Stefka J."/>
            <person name="Hypsa V."/>
        </authorList>
    </citation>
    <scope>NUCLEOTIDE SEQUENCE [LARGE SCALE GENOMIC DNA]</scope>
    <source>
        <strain evidence="1">HR10_N</strain>
    </source>
</reference>
<protein>
    <submittedName>
        <fullName evidence="1">Uncharacterized protein</fullName>
    </submittedName>
</protein>